<dbReference type="OrthoDB" id="378146at2157"/>
<dbReference type="AlphaFoldDB" id="A0A0E3SQZ4"/>
<dbReference type="KEGG" id="mmet:MCMEM_0464"/>
<accession>A0A0E3SQZ4</accession>
<dbReference type="RefSeq" id="WP_156146001.1">
    <property type="nucleotide sequence ID" value="NZ_CP009518.1"/>
</dbReference>
<dbReference type="HOGENOM" id="CLU_1040559_0_0_2"/>
<dbReference type="Proteomes" id="UP000033048">
    <property type="component" value="Chromosome"/>
</dbReference>
<proteinExistence type="predicted"/>
<organism evidence="1 2">
    <name type="scientific">Methanococcoides methylutens MM1</name>
    <dbReference type="NCBI Taxonomy" id="1434104"/>
    <lineage>
        <taxon>Archaea</taxon>
        <taxon>Methanobacteriati</taxon>
        <taxon>Methanobacteriota</taxon>
        <taxon>Stenosarchaea group</taxon>
        <taxon>Methanomicrobia</taxon>
        <taxon>Methanosarcinales</taxon>
        <taxon>Methanosarcinaceae</taxon>
        <taxon>Methanococcoides</taxon>
    </lineage>
</organism>
<gene>
    <name evidence="1" type="ORF">MCMEM_0464</name>
</gene>
<evidence type="ECO:0000313" key="1">
    <source>
        <dbReference type="EMBL" id="AKB84517.1"/>
    </source>
</evidence>
<name>A0A0E3SQZ4_METMT</name>
<reference evidence="1 2" key="1">
    <citation type="submission" date="2014-07" db="EMBL/GenBank/DDBJ databases">
        <title>Methanogenic archaea and the global carbon cycle.</title>
        <authorList>
            <person name="Henriksen J.R."/>
            <person name="Luke J."/>
            <person name="Reinhart S."/>
            <person name="Benedict M.N."/>
            <person name="Youngblut N.D."/>
            <person name="Metcalf M.E."/>
            <person name="Whitaker R.J."/>
            <person name="Metcalf W.W."/>
        </authorList>
    </citation>
    <scope>NUCLEOTIDE SEQUENCE [LARGE SCALE GENOMIC DNA]</scope>
    <source>
        <strain evidence="1 2">MM1</strain>
    </source>
</reference>
<dbReference type="EMBL" id="CP009518">
    <property type="protein sequence ID" value="AKB84517.1"/>
    <property type="molecule type" value="Genomic_DNA"/>
</dbReference>
<dbReference type="GeneID" id="24892958"/>
<keyword evidence="2" id="KW-1185">Reference proteome</keyword>
<sequence>MSSEQLGIKILKCLVTSPKTNRELLEDLCYDKTKFNAIDKPLKKLNYDGFVKSKKIDSSGPGAKPTLNYLNPDLKTLAYLVNNVYDDESILDLMDSKYYHDRIQTIIDHLSASTNYELIIQDREFLGLVLKYSQTSLKLVLSDDLNKKLASIGGRMDLVDFGSMNVDALYKSAILTTLHNTESSEAEATYGEILNCVRHKMKILKGIGADNQKNHYLVYVFNKIFESDLFTDKIPSSLSAAFCEDHMKMGTILKKCEDSTVYSMAPV</sequence>
<evidence type="ECO:0000313" key="2">
    <source>
        <dbReference type="Proteomes" id="UP000033048"/>
    </source>
</evidence>
<protein>
    <submittedName>
        <fullName evidence="1">Uncharacterized protein</fullName>
    </submittedName>
</protein>